<feature type="region of interest" description="Disordered" evidence="1">
    <location>
        <begin position="44"/>
        <end position="82"/>
    </location>
</feature>
<organism evidence="3 4">
    <name type="scientific">Promicromonospora aerolata</name>
    <dbReference type="NCBI Taxonomy" id="195749"/>
    <lineage>
        <taxon>Bacteria</taxon>
        <taxon>Bacillati</taxon>
        <taxon>Actinomycetota</taxon>
        <taxon>Actinomycetes</taxon>
        <taxon>Micrococcales</taxon>
        <taxon>Promicromonosporaceae</taxon>
        <taxon>Promicromonospora</taxon>
    </lineage>
</organism>
<dbReference type="SUPFAM" id="SSF52266">
    <property type="entry name" value="SGNH hydrolase"/>
    <property type="match status" value="1"/>
</dbReference>
<evidence type="ECO:0000313" key="4">
    <source>
        <dbReference type="Proteomes" id="UP001597338"/>
    </source>
</evidence>
<keyword evidence="3" id="KW-0378">Hydrolase</keyword>
<feature type="compositionally biased region" description="Pro residues" evidence="1">
    <location>
        <begin position="51"/>
        <end position="61"/>
    </location>
</feature>
<dbReference type="Proteomes" id="UP001597338">
    <property type="component" value="Unassembled WGS sequence"/>
</dbReference>
<feature type="domain" description="SGNH hydrolase-type esterase" evidence="2">
    <location>
        <begin position="93"/>
        <end position="261"/>
    </location>
</feature>
<dbReference type="CDD" id="cd00229">
    <property type="entry name" value="SGNH_hydrolase"/>
    <property type="match status" value="1"/>
</dbReference>
<dbReference type="Pfam" id="PF13472">
    <property type="entry name" value="Lipase_GDSL_2"/>
    <property type="match status" value="1"/>
</dbReference>
<sequence length="271" mass="28537">MKRWLVRGGVVAGVTTAFVLAVAVGMLVGAGGLSVDGGTMTLSRTSVPTPTLLPAPTPTPSPVTSAPSPSPSPSPSSSPSVVAGETEPVVALFVGDSYTVGQRASSPERRWSTRVARELGWTERNVADGGTGFVSRKPDRDLLSYAEQLRSVRRPGEIDLVVIAGGQNDFPELRETPAEVFRAVGDTYALAARRFPEAQIIAVGPSTPWEVGLEVRALDSAVRAAAERHDATYVSMVDPDVVLDRHVDADGVHVGDQGYRAIADRVVSQIS</sequence>
<name>A0ABW4V2C1_9MICO</name>
<proteinExistence type="predicted"/>
<dbReference type="EMBL" id="JBHUHF010000001">
    <property type="protein sequence ID" value="MFD2023934.1"/>
    <property type="molecule type" value="Genomic_DNA"/>
</dbReference>
<dbReference type="RefSeq" id="WP_377195940.1">
    <property type="nucleotide sequence ID" value="NZ_JBHUHF010000001.1"/>
</dbReference>
<dbReference type="Gene3D" id="3.40.50.1110">
    <property type="entry name" value="SGNH hydrolase"/>
    <property type="match status" value="1"/>
</dbReference>
<comment type="caution">
    <text evidence="3">The sequence shown here is derived from an EMBL/GenBank/DDBJ whole genome shotgun (WGS) entry which is preliminary data.</text>
</comment>
<evidence type="ECO:0000259" key="2">
    <source>
        <dbReference type="Pfam" id="PF13472"/>
    </source>
</evidence>
<keyword evidence="4" id="KW-1185">Reference proteome</keyword>
<dbReference type="InterPro" id="IPR013830">
    <property type="entry name" value="SGNH_hydro"/>
</dbReference>
<dbReference type="GO" id="GO:0016787">
    <property type="term" value="F:hydrolase activity"/>
    <property type="evidence" value="ECO:0007669"/>
    <property type="project" value="UniProtKB-KW"/>
</dbReference>
<accession>A0ABW4V2C1</accession>
<gene>
    <name evidence="3" type="ORF">ACFSL2_00230</name>
</gene>
<reference evidence="4" key="1">
    <citation type="journal article" date="2019" name="Int. J. Syst. Evol. Microbiol.">
        <title>The Global Catalogue of Microorganisms (GCM) 10K type strain sequencing project: providing services to taxonomists for standard genome sequencing and annotation.</title>
        <authorList>
            <consortium name="The Broad Institute Genomics Platform"/>
            <consortium name="The Broad Institute Genome Sequencing Center for Infectious Disease"/>
            <person name="Wu L."/>
            <person name="Ma J."/>
        </authorList>
    </citation>
    <scope>NUCLEOTIDE SEQUENCE [LARGE SCALE GENOMIC DNA]</scope>
    <source>
        <strain evidence="4">CCM 7043</strain>
    </source>
</reference>
<evidence type="ECO:0000256" key="1">
    <source>
        <dbReference type="SAM" id="MobiDB-lite"/>
    </source>
</evidence>
<protein>
    <submittedName>
        <fullName evidence="3">SGNH/GDSL hydrolase family protein</fullName>
    </submittedName>
</protein>
<evidence type="ECO:0000313" key="3">
    <source>
        <dbReference type="EMBL" id="MFD2023934.1"/>
    </source>
</evidence>
<dbReference type="InterPro" id="IPR036514">
    <property type="entry name" value="SGNH_hydro_sf"/>
</dbReference>